<accession>A0A067PY71</accession>
<feature type="compositionally biased region" description="Polar residues" evidence="1">
    <location>
        <begin position="187"/>
        <end position="210"/>
    </location>
</feature>
<evidence type="ECO:0000313" key="4">
    <source>
        <dbReference type="Proteomes" id="UP000027265"/>
    </source>
</evidence>
<dbReference type="AlphaFoldDB" id="A0A067PY71"/>
<feature type="compositionally biased region" description="Polar residues" evidence="1">
    <location>
        <begin position="27"/>
        <end position="39"/>
    </location>
</feature>
<proteinExistence type="predicted"/>
<dbReference type="InterPro" id="IPR046520">
    <property type="entry name" value="DUF6697"/>
</dbReference>
<dbReference type="Pfam" id="PF20411">
    <property type="entry name" value="DUF6697"/>
    <property type="match status" value="1"/>
</dbReference>
<evidence type="ECO:0000313" key="3">
    <source>
        <dbReference type="EMBL" id="KDQ56227.1"/>
    </source>
</evidence>
<name>A0A067PY71_9AGAM</name>
<dbReference type="HOGENOM" id="CLU_472565_0_0_1"/>
<feature type="region of interest" description="Disordered" evidence="1">
    <location>
        <begin position="27"/>
        <end position="53"/>
    </location>
</feature>
<dbReference type="EMBL" id="KL197722">
    <property type="protein sequence ID" value="KDQ56227.1"/>
    <property type="molecule type" value="Genomic_DNA"/>
</dbReference>
<dbReference type="OrthoDB" id="3265858at2759"/>
<protein>
    <recommendedName>
        <fullName evidence="2">DUF6697 domain-containing protein</fullName>
    </recommendedName>
</protein>
<feature type="domain" description="DUF6697" evidence="2">
    <location>
        <begin position="289"/>
        <end position="498"/>
    </location>
</feature>
<dbReference type="InParanoid" id="A0A067PY71"/>
<keyword evidence="4" id="KW-1185">Reference proteome</keyword>
<feature type="compositionally biased region" description="Basic and acidic residues" evidence="1">
    <location>
        <begin position="40"/>
        <end position="53"/>
    </location>
</feature>
<sequence>MKLEVEVSDLKMAHGKTDGVIKNTADAQQEVASSSQANREASHSDSKPPLKIERLDLHPDVIVIDDDDDTSQSDLLNLQPKLEEPVSVVGVVPQVPEAILPTLSGPQPDANISNQSAVKQCPSPVASSGSADGIDSTEPGPSTSAFGIGPRDLSHPQNSRLPAGDSGAPRHGPAKEESVRATVTPDIVSSSVGPTVAATNKRPTPPQDNSELPRIKRVRRLQHADPSANATPGPSRIAGPSMSTRSTPIRPRIKPDNDAINLSDTTVARWMKDLTTFNLDLHDPTISTTFTRKHINCNLGGGSISLFAHIKPDTDHLPKNFNRDRSKWSMVLPTLDLNPKAPSVPGEPGLLFSSRVELQQKKRWVVFVRVEKNPALWRYMGDYDAQRIASLTGEDFAKQAQRVKDKWAKKICGPQSDKKTSSSRALPTKEYLRIRARISLRLRKAVFTEDEVNEEMTRKSPLTPQQVIDAFIREEEVIEVISLQCRSYDRDFLDALIDAPPPPPVDNSVKAKGKGKGKAAVRSGPGHRQDGGGGTGGSSTKPNTTRSKRARAFLPHSDSDDSSDDRSQPDEDSDYSP</sequence>
<gene>
    <name evidence="3" type="ORF">JAAARDRAFT_207955</name>
</gene>
<feature type="region of interest" description="Disordered" evidence="1">
    <location>
        <begin position="100"/>
        <end position="258"/>
    </location>
</feature>
<feature type="region of interest" description="Disordered" evidence="1">
    <location>
        <begin position="498"/>
        <end position="577"/>
    </location>
</feature>
<evidence type="ECO:0000256" key="1">
    <source>
        <dbReference type="SAM" id="MobiDB-lite"/>
    </source>
</evidence>
<reference evidence="4" key="1">
    <citation type="journal article" date="2014" name="Proc. Natl. Acad. Sci. U.S.A.">
        <title>Extensive sampling of basidiomycete genomes demonstrates inadequacy of the white-rot/brown-rot paradigm for wood decay fungi.</title>
        <authorList>
            <person name="Riley R."/>
            <person name="Salamov A.A."/>
            <person name="Brown D.W."/>
            <person name="Nagy L.G."/>
            <person name="Floudas D."/>
            <person name="Held B.W."/>
            <person name="Levasseur A."/>
            <person name="Lombard V."/>
            <person name="Morin E."/>
            <person name="Otillar R."/>
            <person name="Lindquist E.A."/>
            <person name="Sun H."/>
            <person name="LaButti K.M."/>
            <person name="Schmutz J."/>
            <person name="Jabbour D."/>
            <person name="Luo H."/>
            <person name="Baker S.E."/>
            <person name="Pisabarro A.G."/>
            <person name="Walton J.D."/>
            <person name="Blanchette R.A."/>
            <person name="Henrissat B."/>
            <person name="Martin F."/>
            <person name="Cullen D."/>
            <person name="Hibbett D.S."/>
            <person name="Grigoriev I.V."/>
        </authorList>
    </citation>
    <scope>NUCLEOTIDE SEQUENCE [LARGE SCALE GENOMIC DNA]</scope>
    <source>
        <strain evidence="4">MUCL 33604</strain>
    </source>
</reference>
<evidence type="ECO:0000259" key="2">
    <source>
        <dbReference type="Pfam" id="PF20411"/>
    </source>
</evidence>
<organism evidence="3 4">
    <name type="scientific">Jaapia argillacea MUCL 33604</name>
    <dbReference type="NCBI Taxonomy" id="933084"/>
    <lineage>
        <taxon>Eukaryota</taxon>
        <taxon>Fungi</taxon>
        <taxon>Dikarya</taxon>
        <taxon>Basidiomycota</taxon>
        <taxon>Agaricomycotina</taxon>
        <taxon>Agaricomycetes</taxon>
        <taxon>Agaricomycetidae</taxon>
        <taxon>Jaapiales</taxon>
        <taxon>Jaapiaceae</taxon>
        <taxon>Jaapia</taxon>
    </lineage>
</organism>
<dbReference type="STRING" id="933084.A0A067PY71"/>
<dbReference type="Proteomes" id="UP000027265">
    <property type="component" value="Unassembled WGS sequence"/>
</dbReference>